<proteinExistence type="inferred from homology"/>
<keyword evidence="3" id="KW-0812">Transmembrane</keyword>
<feature type="region of interest" description="Disordered" evidence="2">
    <location>
        <begin position="806"/>
        <end position="840"/>
    </location>
</feature>
<dbReference type="Pfam" id="PF01554">
    <property type="entry name" value="MatE"/>
    <property type="match status" value="2"/>
</dbReference>
<gene>
    <name evidence="4" type="ORF">CYCCA115_LOCUS12258</name>
</gene>
<feature type="transmembrane region" description="Helical" evidence="3">
    <location>
        <begin position="304"/>
        <end position="321"/>
    </location>
</feature>
<organism evidence="4 5">
    <name type="scientific">Cylindrotheca closterium</name>
    <dbReference type="NCBI Taxonomy" id="2856"/>
    <lineage>
        <taxon>Eukaryota</taxon>
        <taxon>Sar</taxon>
        <taxon>Stramenopiles</taxon>
        <taxon>Ochrophyta</taxon>
        <taxon>Bacillariophyta</taxon>
        <taxon>Bacillariophyceae</taxon>
        <taxon>Bacillariophycidae</taxon>
        <taxon>Bacillariales</taxon>
        <taxon>Bacillariaceae</taxon>
        <taxon>Cylindrotheca</taxon>
    </lineage>
</organism>
<comment type="similarity">
    <text evidence="1">Belongs to the multi antimicrobial extrusion (MATE) (TC 2.A.66.1) family.</text>
</comment>
<sequence length="1138" mass="127279">MSTLTNLTDAAVWENDDDDDDIYVEDVDFSNYVPTAYQPGWDWTYYIIIICLAINSLLPFMLCWAHRRKRFATELETRALVPSDFGVEMKKTSEQDDDDKSIGGMSVASSAVSIVSSVLDQRVHKGLFHRQQNRKRRGRRVISPKNVNAKETGDNKNAGGQSMGDANSYLGSLDDVSVNDAVDAPGKITGNNAGALNHHDREMSLGERLVDCSTWDKEMKKIVSLWIPYSISGATEGFAQIVNFGIISHFIGLREANAYVTVVILTEFTDVFTYGFIEAVGVLGPQADGARNDLLVGRYMQLSLIFYTLCNIPGLLIWSFYTEPAVIWLGFDEETARLAQGYAYPLLAMGFFEGAGEVLDAFLEFTDHEKFAMFMDLFANAVETCAVIVMATMGIKDLVLVGIIQALASFLIMISIISVVLYLGWLDDYWEGIALTWGLNDKRAVKNMITTAIPLGLSYMLTYGEWEVMTLFAAHMGPAEVAAWGVLGFLWDTFEYIVEGLADAVEVRVGFRMGAGEMTEAKASAYKGMYLAIVISVYGTAILFLMSGHLPEWLTPDPTLQHMIFEALPLIGFGQILMSVGMVCWNILGAQGRVRLATVVEFVTSWILVIPMAAILVFVYDYNLMGMVGPLVLGYTLGCVAIIYILFTSDWTKLSDKVVEQNGGNMNYDEYDWDDLPLKIQEAATVLGYTGQMWDADAEPASSNKDWEELTLEEQEAARKLGFNRRKWDSDQSGVTEEENRSSSTGYDDYDWDELPLAIQEAAKVLGYTKRMWDTDKEPASSNKDWVELKSEEQEAALKLGYDQIKWDGDDQSDDSANGNSKSISKSPVTNSASRSPVPTASSLYDDMDWNELPAGVQKAATALGYTKVMWDGSKEPRTCDKDWKELTMDEKIAARKLGYDQKSWDGDGKSTNHSAEKPVTKALSDPTPEPVSHPYQGIDWGELPHNVQAAAKTLGYTGRMWETDSTPLVFHKNWKDLISEQQSAAKELGYDEAKWDSDAEKRGPPKYDDLTWRKLPSEVQEAAQVLGYTPKMWNNDKEPPTRFKRWNELTPDERSAANVLYLNEEKWSETPLPNYDDLSWSKLPPQVKEAATLLGYTGKMWNNDKEPATSDLDYDELTQAQKEAALTLGYDKKKWDS</sequence>
<dbReference type="InterPro" id="IPR002528">
    <property type="entry name" value="MATE_fam"/>
</dbReference>
<evidence type="ECO:0000313" key="4">
    <source>
        <dbReference type="EMBL" id="CAJ1949759.1"/>
    </source>
</evidence>
<keyword evidence="3" id="KW-0472">Membrane</keyword>
<feature type="transmembrane region" description="Helical" evidence="3">
    <location>
        <begin position="43"/>
        <end position="65"/>
    </location>
</feature>
<dbReference type="Proteomes" id="UP001295423">
    <property type="component" value="Unassembled WGS sequence"/>
</dbReference>
<dbReference type="EMBL" id="CAKOGP040001758">
    <property type="protein sequence ID" value="CAJ1949759.1"/>
    <property type="molecule type" value="Genomic_DNA"/>
</dbReference>
<dbReference type="GO" id="GO:0016020">
    <property type="term" value="C:membrane"/>
    <property type="evidence" value="ECO:0007669"/>
    <property type="project" value="InterPro"/>
</dbReference>
<feature type="compositionally biased region" description="Basic and acidic residues" evidence="2">
    <location>
        <begin position="903"/>
        <end position="920"/>
    </location>
</feature>
<feature type="transmembrane region" description="Helical" evidence="3">
    <location>
        <begin position="567"/>
        <end position="588"/>
    </location>
</feature>
<feature type="transmembrane region" description="Helical" evidence="3">
    <location>
        <begin position="626"/>
        <end position="647"/>
    </location>
</feature>
<evidence type="ECO:0000256" key="3">
    <source>
        <dbReference type="SAM" id="Phobius"/>
    </source>
</evidence>
<dbReference type="GO" id="GO:0042910">
    <property type="term" value="F:xenobiotic transmembrane transporter activity"/>
    <property type="evidence" value="ECO:0007669"/>
    <property type="project" value="InterPro"/>
</dbReference>
<feature type="transmembrane region" description="Helical" evidence="3">
    <location>
        <begin position="468"/>
        <end position="491"/>
    </location>
</feature>
<keyword evidence="5" id="KW-1185">Reference proteome</keyword>
<dbReference type="AlphaFoldDB" id="A0AAD2JGY9"/>
<feature type="transmembrane region" description="Helical" evidence="3">
    <location>
        <begin position="600"/>
        <end position="620"/>
    </location>
</feature>
<feature type="region of interest" description="Disordered" evidence="2">
    <location>
        <begin position="903"/>
        <end position="934"/>
    </location>
</feature>
<name>A0AAD2JGY9_9STRA</name>
<feature type="transmembrane region" description="Helical" evidence="3">
    <location>
        <begin position="371"/>
        <end position="393"/>
    </location>
</feature>
<feature type="compositionally biased region" description="Basic residues" evidence="2">
    <location>
        <begin position="129"/>
        <end position="142"/>
    </location>
</feature>
<evidence type="ECO:0000313" key="5">
    <source>
        <dbReference type="Proteomes" id="UP001295423"/>
    </source>
</evidence>
<accession>A0AAD2JGY9</accession>
<reference evidence="4" key="1">
    <citation type="submission" date="2023-08" db="EMBL/GenBank/DDBJ databases">
        <authorList>
            <person name="Audoor S."/>
            <person name="Bilcke G."/>
        </authorList>
    </citation>
    <scope>NUCLEOTIDE SEQUENCE</scope>
</reference>
<feature type="region of interest" description="Disordered" evidence="2">
    <location>
        <begin position="729"/>
        <end position="750"/>
    </location>
</feature>
<feature type="transmembrane region" description="Helical" evidence="3">
    <location>
        <begin position="399"/>
        <end position="423"/>
    </location>
</feature>
<feature type="compositionally biased region" description="Polar residues" evidence="2">
    <location>
        <begin position="815"/>
        <end position="840"/>
    </location>
</feature>
<protein>
    <submittedName>
        <fullName evidence="4">Uncharacterized protein</fullName>
    </submittedName>
</protein>
<dbReference type="GO" id="GO:0015297">
    <property type="term" value="F:antiporter activity"/>
    <property type="evidence" value="ECO:0007669"/>
    <property type="project" value="InterPro"/>
</dbReference>
<dbReference type="PANTHER" id="PTHR11206">
    <property type="entry name" value="MULTIDRUG RESISTANCE PROTEIN"/>
    <property type="match status" value="1"/>
</dbReference>
<evidence type="ECO:0000256" key="2">
    <source>
        <dbReference type="SAM" id="MobiDB-lite"/>
    </source>
</evidence>
<keyword evidence="3" id="KW-1133">Transmembrane helix</keyword>
<feature type="transmembrane region" description="Helical" evidence="3">
    <location>
        <begin position="528"/>
        <end position="547"/>
    </location>
</feature>
<evidence type="ECO:0000256" key="1">
    <source>
        <dbReference type="ARBA" id="ARBA00010199"/>
    </source>
</evidence>
<feature type="region of interest" description="Disordered" evidence="2">
    <location>
        <begin position="129"/>
        <end position="164"/>
    </location>
</feature>
<comment type="caution">
    <text evidence="4">The sequence shown here is derived from an EMBL/GenBank/DDBJ whole genome shotgun (WGS) entry which is preliminary data.</text>
</comment>